<feature type="domain" description="ATP-dependent DNA ligase family profile" evidence="6">
    <location>
        <begin position="135"/>
        <end position="264"/>
    </location>
</feature>
<dbReference type="SUPFAM" id="SSF56091">
    <property type="entry name" value="DNA ligase/mRNA capping enzyme, catalytic domain"/>
    <property type="match status" value="1"/>
</dbReference>
<dbReference type="AlphaFoldDB" id="A0A402CB28"/>
<dbReference type="EC" id="6.5.1.1" evidence="2"/>
<feature type="region of interest" description="Disordered" evidence="5">
    <location>
        <begin position="291"/>
        <end position="312"/>
    </location>
</feature>
<dbReference type="InterPro" id="IPR050191">
    <property type="entry name" value="ATP-dep_DNA_ligase"/>
</dbReference>
<evidence type="ECO:0000256" key="4">
    <source>
        <dbReference type="ARBA" id="ARBA00034003"/>
    </source>
</evidence>
<reference evidence="7 8" key="1">
    <citation type="submission" date="2018-11" db="EMBL/GenBank/DDBJ databases">
        <title>Microbial catabolism of amino acid.</title>
        <authorList>
            <person name="Hibi M."/>
            <person name="Ogawa J."/>
        </authorList>
    </citation>
    <scope>NUCLEOTIDE SEQUENCE [LARGE SCALE GENOMIC DNA]</scope>
    <source>
        <strain evidence="7 8">C31-06</strain>
    </source>
</reference>
<dbReference type="Gene3D" id="2.40.50.140">
    <property type="entry name" value="Nucleic acid-binding proteins"/>
    <property type="match status" value="1"/>
</dbReference>
<evidence type="ECO:0000256" key="1">
    <source>
        <dbReference type="ARBA" id="ARBA00007572"/>
    </source>
</evidence>
<dbReference type="Pfam" id="PF04679">
    <property type="entry name" value="DNA_ligase_A_C"/>
    <property type="match status" value="1"/>
</dbReference>
<evidence type="ECO:0000259" key="6">
    <source>
        <dbReference type="PROSITE" id="PS50160"/>
    </source>
</evidence>
<organism evidence="7 8">
    <name type="scientific">Rhodococcus wratislaviensis</name>
    <name type="common">Tsukamurella wratislaviensis</name>
    <dbReference type="NCBI Taxonomy" id="44752"/>
    <lineage>
        <taxon>Bacteria</taxon>
        <taxon>Bacillati</taxon>
        <taxon>Actinomycetota</taxon>
        <taxon>Actinomycetes</taxon>
        <taxon>Mycobacteriales</taxon>
        <taxon>Nocardiaceae</taxon>
        <taxon>Rhodococcus</taxon>
    </lineage>
</organism>
<evidence type="ECO:0000256" key="3">
    <source>
        <dbReference type="ARBA" id="ARBA00022598"/>
    </source>
</evidence>
<sequence>MAGARCAAAAPTTSRMIRTECAGQGTIAGMSRLIAPMLATAGPPPDDDRSWSFEMKYDGCRLLASVGGGREPELWTRNLNIVTASYPEVAEALSTAFGGGGGRIVLDGEIVAMDRGRPSFGLLQRRLGVAHATKPLQRRIPVTYLPFDALVRSGVELLQVPYLDRRAELAELGSVIEKIGGLPITVPPSWDSQNGRVMLNAARSAQMEGIVAKRSNSMYFAGQRNRAWIKTAIRTRGTVLAIGFVGSSRSVATLVLGAYTADGQLEQVGHVSSGLSVAARRRLREEFRALERPTSPLEGDPAAAPDGYGEGDVSWLTPVTGGRGRFPRTHLGWAHTSLVQGHTPRYRPRAGPGRGSVEGRGKPPTMLSPQDHQQAVLNAARARDWVAVTELREAGERCTRSRTSHVAVTTLSARRRSLPPT</sequence>
<name>A0A402CB28_RHOWR</name>
<gene>
    <name evidence="7" type="ORF">Rhow_004495</name>
</gene>
<dbReference type="PANTHER" id="PTHR45674">
    <property type="entry name" value="DNA LIGASE 1/3 FAMILY MEMBER"/>
    <property type="match status" value="1"/>
</dbReference>
<comment type="similarity">
    <text evidence="1">Belongs to the ATP-dependent DNA ligase family.</text>
</comment>
<dbReference type="InterPro" id="IPR012340">
    <property type="entry name" value="NA-bd_OB-fold"/>
</dbReference>
<comment type="caution">
    <text evidence="7">The sequence shown here is derived from an EMBL/GenBank/DDBJ whole genome shotgun (WGS) entry which is preliminary data.</text>
</comment>
<dbReference type="CDD" id="cd07906">
    <property type="entry name" value="Adenylation_DNA_ligase_LigD_LigC"/>
    <property type="match status" value="1"/>
</dbReference>
<accession>A0A402CB28</accession>
<dbReference type="PROSITE" id="PS50160">
    <property type="entry name" value="DNA_LIGASE_A3"/>
    <property type="match status" value="1"/>
</dbReference>
<dbReference type="GO" id="GO:0006281">
    <property type="term" value="P:DNA repair"/>
    <property type="evidence" value="ECO:0007669"/>
    <property type="project" value="InterPro"/>
</dbReference>
<dbReference type="Gene3D" id="3.30.470.30">
    <property type="entry name" value="DNA ligase/mRNA capping enzyme"/>
    <property type="match status" value="1"/>
</dbReference>
<dbReference type="PANTHER" id="PTHR45674:SF4">
    <property type="entry name" value="DNA LIGASE 1"/>
    <property type="match status" value="1"/>
</dbReference>
<evidence type="ECO:0000313" key="7">
    <source>
        <dbReference type="EMBL" id="GCE40852.1"/>
    </source>
</evidence>
<dbReference type="InterPro" id="IPR012310">
    <property type="entry name" value="DNA_ligase_ATP-dep_cent"/>
</dbReference>
<dbReference type="GO" id="GO:0003910">
    <property type="term" value="F:DNA ligase (ATP) activity"/>
    <property type="evidence" value="ECO:0007669"/>
    <property type="project" value="UniProtKB-EC"/>
</dbReference>
<comment type="catalytic activity">
    <reaction evidence="4">
        <text>ATP + (deoxyribonucleotide)n-3'-hydroxyl + 5'-phospho-(deoxyribonucleotide)m = (deoxyribonucleotide)n+m + AMP + diphosphate.</text>
        <dbReference type="EC" id="6.5.1.1"/>
    </reaction>
</comment>
<dbReference type="Gene3D" id="3.30.1490.70">
    <property type="match status" value="1"/>
</dbReference>
<dbReference type="GO" id="GO:0006310">
    <property type="term" value="P:DNA recombination"/>
    <property type="evidence" value="ECO:0007669"/>
    <property type="project" value="InterPro"/>
</dbReference>
<dbReference type="GO" id="GO:0005524">
    <property type="term" value="F:ATP binding"/>
    <property type="evidence" value="ECO:0007669"/>
    <property type="project" value="InterPro"/>
</dbReference>
<dbReference type="Pfam" id="PF01068">
    <property type="entry name" value="DNA_ligase_A_M"/>
    <property type="match status" value="1"/>
</dbReference>
<feature type="region of interest" description="Disordered" evidence="5">
    <location>
        <begin position="340"/>
        <end position="370"/>
    </location>
</feature>
<dbReference type="InterPro" id="IPR012309">
    <property type="entry name" value="DNA_ligase_ATP-dep_C"/>
</dbReference>
<evidence type="ECO:0000256" key="5">
    <source>
        <dbReference type="SAM" id="MobiDB-lite"/>
    </source>
</evidence>
<proteinExistence type="inferred from homology"/>
<dbReference type="EMBL" id="BHYM01000038">
    <property type="protein sequence ID" value="GCE40852.1"/>
    <property type="molecule type" value="Genomic_DNA"/>
</dbReference>
<evidence type="ECO:0000256" key="2">
    <source>
        <dbReference type="ARBA" id="ARBA00012727"/>
    </source>
</evidence>
<keyword evidence="3 7" id="KW-0436">Ligase</keyword>
<evidence type="ECO:0000313" key="8">
    <source>
        <dbReference type="Proteomes" id="UP000287519"/>
    </source>
</evidence>
<dbReference type="Proteomes" id="UP000287519">
    <property type="component" value="Unassembled WGS sequence"/>
</dbReference>
<protein>
    <recommendedName>
        <fullName evidence="2">DNA ligase (ATP)</fullName>
        <ecNumber evidence="2">6.5.1.1</ecNumber>
    </recommendedName>
</protein>
<keyword evidence="8" id="KW-1185">Reference proteome</keyword>